<comment type="caution">
    <text evidence="1">The sequence shown here is derived from an EMBL/GenBank/DDBJ whole genome shotgun (WGS) entry which is preliminary data.</text>
</comment>
<reference evidence="1 2" key="1">
    <citation type="submission" date="2023-08" db="EMBL/GenBank/DDBJ databases">
        <title>A Necator americanus chromosomal reference genome.</title>
        <authorList>
            <person name="Ilik V."/>
            <person name="Petrzelkova K.J."/>
            <person name="Pardy F."/>
            <person name="Fuh T."/>
            <person name="Niatou-Singa F.S."/>
            <person name="Gouil Q."/>
            <person name="Baker L."/>
            <person name="Ritchie M.E."/>
            <person name="Jex A.R."/>
            <person name="Gazzola D."/>
            <person name="Li H."/>
            <person name="Toshio Fujiwara R."/>
            <person name="Zhan B."/>
            <person name="Aroian R.V."/>
            <person name="Pafco B."/>
            <person name="Schwarz E.M."/>
        </authorList>
    </citation>
    <scope>NUCLEOTIDE SEQUENCE [LARGE SCALE GENOMIC DNA]</scope>
    <source>
        <strain evidence="1 2">Aroian</strain>
        <tissue evidence="1">Whole animal</tissue>
    </source>
</reference>
<protein>
    <submittedName>
        <fullName evidence="1">Uncharacterized protein</fullName>
    </submittedName>
</protein>
<accession>A0ABR1CZV9</accession>
<proteinExistence type="predicted"/>
<evidence type="ECO:0000313" key="2">
    <source>
        <dbReference type="Proteomes" id="UP001303046"/>
    </source>
</evidence>
<sequence length="85" mass="8669">MMSSTAKLTITGPAAAPCLIPLPTLNGGVDSAGVQTAGAVLLFMSLAECANFLGISSVRNELRVEKTAAERRAGTGFEVQKDSSA</sequence>
<evidence type="ECO:0000313" key="1">
    <source>
        <dbReference type="EMBL" id="KAK6743401.1"/>
    </source>
</evidence>
<keyword evidence="2" id="KW-1185">Reference proteome</keyword>
<gene>
    <name evidence="1" type="primary">Necator_chrIII.g11342</name>
    <name evidence="1" type="ORF">RB195_010577</name>
</gene>
<dbReference type="EMBL" id="JAVFWL010000003">
    <property type="protein sequence ID" value="KAK6743401.1"/>
    <property type="molecule type" value="Genomic_DNA"/>
</dbReference>
<organism evidence="1 2">
    <name type="scientific">Necator americanus</name>
    <name type="common">Human hookworm</name>
    <dbReference type="NCBI Taxonomy" id="51031"/>
    <lineage>
        <taxon>Eukaryota</taxon>
        <taxon>Metazoa</taxon>
        <taxon>Ecdysozoa</taxon>
        <taxon>Nematoda</taxon>
        <taxon>Chromadorea</taxon>
        <taxon>Rhabditida</taxon>
        <taxon>Rhabditina</taxon>
        <taxon>Rhabditomorpha</taxon>
        <taxon>Strongyloidea</taxon>
        <taxon>Ancylostomatidae</taxon>
        <taxon>Bunostominae</taxon>
        <taxon>Necator</taxon>
    </lineage>
</organism>
<dbReference type="Proteomes" id="UP001303046">
    <property type="component" value="Unassembled WGS sequence"/>
</dbReference>
<name>A0ABR1CZV9_NECAM</name>